<dbReference type="PANTHER" id="PTHR24320">
    <property type="entry name" value="RETINOL DEHYDROGENASE"/>
    <property type="match status" value="1"/>
</dbReference>
<dbReference type="SUPFAM" id="SSF51735">
    <property type="entry name" value="NAD(P)-binding Rossmann-fold domains"/>
    <property type="match status" value="1"/>
</dbReference>
<dbReference type="Gene3D" id="3.40.50.720">
    <property type="entry name" value="NAD(P)-binding Rossmann-like Domain"/>
    <property type="match status" value="1"/>
</dbReference>
<dbReference type="EMBL" id="JACHXF010000002">
    <property type="protein sequence ID" value="MBB3093525.1"/>
    <property type="molecule type" value="Genomic_DNA"/>
</dbReference>
<organism evidence="4 5">
    <name type="scientific">Actinoplanes campanulatus</name>
    <dbReference type="NCBI Taxonomy" id="113559"/>
    <lineage>
        <taxon>Bacteria</taxon>
        <taxon>Bacillati</taxon>
        <taxon>Actinomycetota</taxon>
        <taxon>Actinomycetes</taxon>
        <taxon>Micromonosporales</taxon>
        <taxon>Micromonosporaceae</taxon>
        <taxon>Actinoplanes</taxon>
    </lineage>
</organism>
<dbReference type="RefSeq" id="WP_183217369.1">
    <property type="nucleotide sequence ID" value="NZ_BMPW01000002.1"/>
</dbReference>
<protein>
    <submittedName>
        <fullName evidence="4">Daunorubicin C-13 ketoreductase</fullName>
    </submittedName>
</protein>
<evidence type="ECO:0000313" key="4">
    <source>
        <dbReference type="EMBL" id="MBB3093525.1"/>
    </source>
</evidence>
<evidence type="ECO:0000256" key="1">
    <source>
        <dbReference type="ARBA" id="ARBA00006484"/>
    </source>
</evidence>
<dbReference type="Pfam" id="PF00106">
    <property type="entry name" value="adh_short"/>
    <property type="match status" value="1"/>
</dbReference>
<name>A0A7W5ACI7_9ACTN</name>
<evidence type="ECO:0000256" key="3">
    <source>
        <dbReference type="RuleBase" id="RU000363"/>
    </source>
</evidence>
<dbReference type="InterPro" id="IPR036291">
    <property type="entry name" value="NAD(P)-bd_dom_sf"/>
</dbReference>
<evidence type="ECO:0000256" key="2">
    <source>
        <dbReference type="ARBA" id="ARBA00023002"/>
    </source>
</evidence>
<keyword evidence="2" id="KW-0560">Oxidoreductase</keyword>
<evidence type="ECO:0000313" key="5">
    <source>
        <dbReference type="Proteomes" id="UP000590749"/>
    </source>
</evidence>
<comment type="caution">
    <text evidence="4">The sequence shown here is derived from an EMBL/GenBank/DDBJ whole genome shotgun (WGS) entry which is preliminary data.</text>
</comment>
<keyword evidence="5" id="KW-1185">Reference proteome</keyword>
<reference evidence="4 5" key="1">
    <citation type="submission" date="2020-08" db="EMBL/GenBank/DDBJ databases">
        <title>Genomic Encyclopedia of Type Strains, Phase III (KMG-III): the genomes of soil and plant-associated and newly described type strains.</title>
        <authorList>
            <person name="Whitman W."/>
        </authorList>
    </citation>
    <scope>NUCLEOTIDE SEQUENCE [LARGE SCALE GENOMIC DNA]</scope>
    <source>
        <strain evidence="4 5">CECT 3287</strain>
    </source>
</reference>
<dbReference type="Proteomes" id="UP000590749">
    <property type="component" value="Unassembled WGS sequence"/>
</dbReference>
<sequence>MATIVVTGASSGVGLAAAERFAARGDEVVLVGRDPGRLATAVERVTAAGGREPAAFRADFESLAEVRALADQLRAAYPRIDVLANNAGGMVGEFRRTGDGLEATIQGNHLAPFLLTGLLREQLQGGRVVNTASRAHRHGSPDPERLAGDPERYSSWQAYGASKAANILFTAEAARRWPEVFSVSFHPGVVRTNFGTGRVTRLFYRYAPFLVTPEKAGELLVWLATTPEAELVDGGYYVGRTVTRPAAHAGDSALAARLWEASAKAVGN</sequence>
<comment type="similarity">
    <text evidence="1 3">Belongs to the short-chain dehydrogenases/reductases (SDR) family.</text>
</comment>
<dbReference type="PRINTS" id="PR00081">
    <property type="entry name" value="GDHRDH"/>
</dbReference>
<dbReference type="PANTHER" id="PTHR24320:SF148">
    <property type="entry name" value="NAD(P)-BINDING ROSSMANN-FOLD SUPERFAMILY PROTEIN"/>
    <property type="match status" value="1"/>
</dbReference>
<dbReference type="PRINTS" id="PR00080">
    <property type="entry name" value="SDRFAMILY"/>
</dbReference>
<gene>
    <name evidence="4" type="ORF">FHR83_001174</name>
</gene>
<accession>A0A7W5ACI7</accession>
<proteinExistence type="inferred from homology"/>
<dbReference type="AlphaFoldDB" id="A0A7W5ACI7"/>
<dbReference type="GO" id="GO:0016491">
    <property type="term" value="F:oxidoreductase activity"/>
    <property type="evidence" value="ECO:0007669"/>
    <property type="project" value="UniProtKB-KW"/>
</dbReference>
<dbReference type="InterPro" id="IPR002347">
    <property type="entry name" value="SDR_fam"/>
</dbReference>